<feature type="transmembrane region" description="Helical" evidence="6">
    <location>
        <begin position="52"/>
        <end position="73"/>
    </location>
</feature>
<accession>A0A3N4NI41</accession>
<evidence type="ECO:0000256" key="3">
    <source>
        <dbReference type="ARBA" id="ARBA00022692"/>
    </source>
</evidence>
<feature type="transmembrane region" description="Helical" evidence="6">
    <location>
        <begin position="195"/>
        <end position="219"/>
    </location>
</feature>
<feature type="transmembrane region" description="Helical" evidence="6">
    <location>
        <begin position="169"/>
        <end position="189"/>
    </location>
</feature>
<name>A0A3N4NI41_9FLAO</name>
<dbReference type="AlphaFoldDB" id="A0A3N4NI41"/>
<feature type="transmembrane region" description="Helical" evidence="6">
    <location>
        <begin position="94"/>
        <end position="121"/>
    </location>
</feature>
<feature type="transmembrane region" description="Helical" evidence="6">
    <location>
        <begin position="387"/>
        <end position="406"/>
    </location>
</feature>
<evidence type="ECO:0000313" key="8">
    <source>
        <dbReference type="Proteomes" id="UP000270856"/>
    </source>
</evidence>
<organism evidence="7 8">
    <name type="scientific">Aureibaculum marinum</name>
    <dbReference type="NCBI Taxonomy" id="2487930"/>
    <lineage>
        <taxon>Bacteria</taxon>
        <taxon>Pseudomonadati</taxon>
        <taxon>Bacteroidota</taxon>
        <taxon>Flavobacteriia</taxon>
        <taxon>Flavobacteriales</taxon>
        <taxon>Flavobacteriaceae</taxon>
        <taxon>Aureibaculum</taxon>
    </lineage>
</organism>
<evidence type="ECO:0000313" key="7">
    <source>
        <dbReference type="EMBL" id="RPD94358.1"/>
    </source>
</evidence>
<evidence type="ECO:0000256" key="4">
    <source>
        <dbReference type="ARBA" id="ARBA00022989"/>
    </source>
</evidence>
<sequence length="450" mass="51049">MKKYINNFFKGHERSVKAKKNILASILIKGISMTVGFLMVRVTLDYLDQTTYGIWLTLTSFLTWFTFFEIGLGSGLKNKLAESLASKDYKKGKIYVSTAYAILSLVVIFLAIAFFIANIFIDWTIVLNTNEVSLQDLTTVAYIVFSFFFFRFVIKLIGIVLFADQRPALSNMLNTLGNLFVLLTIFILTKTTEGSLIYLAWALSAIPVVVLTISTFYFYTHDYKKIAPSIKYVDFKYARGLLNLGIKFFVIQVSGLIIYQSTNFIITQYIGPAEVTVYNIAYKYFSIIMMGFTIIITPFWSAYTEAWAKNDMKWIKSTVKKLLNIWMMLSVAGIIMLIFAKQFYAFWIGTEIQIPFKLSLVLLLYFMTFTFGGVYNMFINGVGKVKLQMYTSVIGAILFIVIAISLAKYTDLGVVGLVLASIISNFNGIIIAPIQYKKIINNKAKGIWNA</sequence>
<feature type="transmembrane region" description="Helical" evidence="6">
    <location>
        <begin position="323"/>
        <end position="348"/>
    </location>
</feature>
<feature type="transmembrane region" description="Helical" evidence="6">
    <location>
        <begin position="281"/>
        <end position="303"/>
    </location>
</feature>
<feature type="transmembrane region" description="Helical" evidence="6">
    <location>
        <begin position="412"/>
        <end position="434"/>
    </location>
</feature>
<feature type="transmembrane region" description="Helical" evidence="6">
    <location>
        <begin position="141"/>
        <end position="162"/>
    </location>
</feature>
<keyword evidence="8" id="KW-1185">Reference proteome</keyword>
<feature type="transmembrane region" description="Helical" evidence="6">
    <location>
        <begin position="240"/>
        <end position="261"/>
    </location>
</feature>
<keyword evidence="3 6" id="KW-0812">Transmembrane</keyword>
<evidence type="ECO:0000256" key="5">
    <source>
        <dbReference type="ARBA" id="ARBA00023136"/>
    </source>
</evidence>
<dbReference type="PANTHER" id="PTHR30250">
    <property type="entry name" value="PST FAMILY PREDICTED COLANIC ACID TRANSPORTER"/>
    <property type="match status" value="1"/>
</dbReference>
<protein>
    <submittedName>
        <fullName evidence="7">Polysaccharide biosynthesis protein</fullName>
    </submittedName>
</protein>
<evidence type="ECO:0000256" key="2">
    <source>
        <dbReference type="ARBA" id="ARBA00022475"/>
    </source>
</evidence>
<dbReference type="PANTHER" id="PTHR30250:SF11">
    <property type="entry name" value="O-ANTIGEN TRANSPORTER-RELATED"/>
    <property type="match status" value="1"/>
</dbReference>
<feature type="transmembrane region" description="Helical" evidence="6">
    <location>
        <begin position="21"/>
        <end position="40"/>
    </location>
</feature>
<dbReference type="InterPro" id="IPR002797">
    <property type="entry name" value="Polysacc_synth"/>
</dbReference>
<dbReference type="GO" id="GO:0005886">
    <property type="term" value="C:plasma membrane"/>
    <property type="evidence" value="ECO:0007669"/>
    <property type="project" value="UniProtKB-SubCell"/>
</dbReference>
<dbReference type="Proteomes" id="UP000270856">
    <property type="component" value="Unassembled WGS sequence"/>
</dbReference>
<comment type="subcellular location">
    <subcellularLocation>
        <location evidence="1">Cell membrane</location>
        <topology evidence="1">Multi-pass membrane protein</topology>
    </subcellularLocation>
</comment>
<dbReference type="EMBL" id="RPFJ01000018">
    <property type="protein sequence ID" value="RPD94358.1"/>
    <property type="molecule type" value="Genomic_DNA"/>
</dbReference>
<keyword evidence="4 6" id="KW-1133">Transmembrane helix</keyword>
<reference evidence="7 8" key="1">
    <citation type="submission" date="2018-11" db="EMBL/GenBank/DDBJ databases">
        <title>Aureibaculum marinum gen. nov., sp. nov., a member of the family Flavobacteriaceae isolated from the Bohai Sea.</title>
        <authorList>
            <person name="Ji X."/>
        </authorList>
    </citation>
    <scope>NUCLEOTIDE SEQUENCE [LARGE SCALE GENOMIC DNA]</scope>
    <source>
        <strain evidence="7 8">BH-SD17</strain>
    </source>
</reference>
<proteinExistence type="predicted"/>
<comment type="caution">
    <text evidence="7">The sequence shown here is derived from an EMBL/GenBank/DDBJ whole genome shotgun (WGS) entry which is preliminary data.</text>
</comment>
<keyword evidence="2" id="KW-1003">Cell membrane</keyword>
<gene>
    <name evidence="7" type="ORF">EGM88_12325</name>
</gene>
<dbReference type="OrthoDB" id="512217at2"/>
<evidence type="ECO:0000256" key="1">
    <source>
        <dbReference type="ARBA" id="ARBA00004651"/>
    </source>
</evidence>
<dbReference type="InterPro" id="IPR050833">
    <property type="entry name" value="Poly_Biosynth_Transport"/>
</dbReference>
<keyword evidence="5 6" id="KW-0472">Membrane</keyword>
<dbReference type="Pfam" id="PF01943">
    <property type="entry name" value="Polysacc_synt"/>
    <property type="match status" value="1"/>
</dbReference>
<dbReference type="RefSeq" id="WP_123898662.1">
    <property type="nucleotide sequence ID" value="NZ_RPFJ01000018.1"/>
</dbReference>
<evidence type="ECO:0000256" key="6">
    <source>
        <dbReference type="SAM" id="Phobius"/>
    </source>
</evidence>
<feature type="transmembrane region" description="Helical" evidence="6">
    <location>
        <begin position="354"/>
        <end position="375"/>
    </location>
</feature>